<dbReference type="PANTHER" id="PTHR14187:SF5">
    <property type="entry name" value="HEAT SHOCK 70 KDA PROTEIN 12A"/>
    <property type="match status" value="1"/>
</dbReference>
<dbReference type="Gene3D" id="3.90.640.10">
    <property type="entry name" value="Actin, Chain A, domain 4"/>
    <property type="match status" value="1"/>
</dbReference>
<sequence>MRGCAYKAGLLTSLNSQQLEFTTEPEAAALHCLSVIKEHNLKPSDSFMVVDCGGGTVDLTSRKLLPGNKLSEITERVGDLCGSTFVDKEFLQWLGRKVGFKALEKLKLNHYGQMQHLVQRFFCTRIKFKFNGDSTEYKTLKLNLQQYCPDLQQYVTDEPEKQMEKAGWVLKVDFDSVKEMFDPVINRIIKLIGDQLDYSSEEKCSAMFLVGGFSESPYLLRRVKETFKHQVPIIAVPALPIAAIVRGAITYGLNINIVHDRTLKWTYGIEVCRPWTPDDDIKKKTADGMFLYFHELAKRGKNVEVDQKFCGDFYPIRPNQDVIYFNVYYTPEYDAKYCSDPAMKLLGKIMVKTDDTHLGLNRPIEFSLTFGKMEIKAIAKNKRTGRIYRKTTFELDH</sequence>
<dbReference type="Proteomes" id="UP000265703">
    <property type="component" value="Unassembled WGS sequence"/>
</dbReference>
<dbReference type="PANTHER" id="PTHR14187">
    <property type="entry name" value="ALPHA KINASE/ELONGATION FACTOR 2 KINASE"/>
    <property type="match status" value="1"/>
</dbReference>
<dbReference type="EMBL" id="QKYT01001438">
    <property type="protein sequence ID" value="RIA79237.1"/>
    <property type="molecule type" value="Genomic_DNA"/>
</dbReference>
<accession>A0A397S5H0</accession>
<dbReference type="SUPFAM" id="SSF53067">
    <property type="entry name" value="Actin-like ATPase domain"/>
    <property type="match status" value="1"/>
</dbReference>
<reference evidence="1 2" key="1">
    <citation type="submission" date="2018-06" db="EMBL/GenBank/DDBJ databases">
        <title>Comparative genomics reveals the genomic features of Rhizophagus irregularis, R. cerebriforme, R. diaphanum and Gigaspora rosea, and their symbiotic lifestyle signature.</title>
        <authorList>
            <person name="Morin E."/>
            <person name="San Clemente H."/>
            <person name="Chen E.C.H."/>
            <person name="De La Providencia I."/>
            <person name="Hainaut M."/>
            <person name="Kuo A."/>
            <person name="Kohler A."/>
            <person name="Murat C."/>
            <person name="Tang N."/>
            <person name="Roy S."/>
            <person name="Loubradou J."/>
            <person name="Henrissat B."/>
            <person name="Grigoriev I.V."/>
            <person name="Corradi N."/>
            <person name="Roux C."/>
            <person name="Martin F.M."/>
        </authorList>
    </citation>
    <scope>NUCLEOTIDE SEQUENCE [LARGE SCALE GENOMIC DNA]</scope>
    <source>
        <strain evidence="1 2">DAOM 227022</strain>
    </source>
</reference>
<gene>
    <name evidence="1" type="ORF">C1645_794698</name>
</gene>
<name>A0A397S5H0_9GLOM</name>
<proteinExistence type="predicted"/>
<dbReference type="InterPro" id="IPR043129">
    <property type="entry name" value="ATPase_NBD"/>
</dbReference>
<dbReference type="OrthoDB" id="2963168at2759"/>
<dbReference type="AlphaFoldDB" id="A0A397S5H0"/>
<evidence type="ECO:0000313" key="2">
    <source>
        <dbReference type="Proteomes" id="UP000265703"/>
    </source>
</evidence>
<dbReference type="STRING" id="658196.A0A397S5H0"/>
<organism evidence="1 2">
    <name type="scientific">Glomus cerebriforme</name>
    <dbReference type="NCBI Taxonomy" id="658196"/>
    <lineage>
        <taxon>Eukaryota</taxon>
        <taxon>Fungi</taxon>
        <taxon>Fungi incertae sedis</taxon>
        <taxon>Mucoromycota</taxon>
        <taxon>Glomeromycotina</taxon>
        <taxon>Glomeromycetes</taxon>
        <taxon>Glomerales</taxon>
        <taxon>Glomeraceae</taxon>
        <taxon>Glomus</taxon>
    </lineage>
</organism>
<keyword evidence="2" id="KW-1185">Reference proteome</keyword>
<evidence type="ECO:0008006" key="3">
    <source>
        <dbReference type="Google" id="ProtNLM"/>
    </source>
</evidence>
<evidence type="ECO:0000313" key="1">
    <source>
        <dbReference type="EMBL" id="RIA79237.1"/>
    </source>
</evidence>
<dbReference type="Gene3D" id="3.30.420.40">
    <property type="match status" value="2"/>
</dbReference>
<comment type="caution">
    <text evidence="1">The sequence shown here is derived from an EMBL/GenBank/DDBJ whole genome shotgun (WGS) entry which is preliminary data.</text>
</comment>
<protein>
    <recommendedName>
        <fullName evidence="3">Actin-like ATPase domain-containing protein</fullName>
    </recommendedName>
</protein>